<accession>A0ABT9YZR4</accession>
<dbReference type="RefSeq" id="WP_095301125.1">
    <property type="nucleotide sequence ID" value="NZ_CADEPK010000022.1"/>
</dbReference>
<evidence type="ECO:0000313" key="2">
    <source>
        <dbReference type="Proteomes" id="UP001232245"/>
    </source>
</evidence>
<dbReference type="Gene3D" id="1.20.120.1450">
    <property type="match status" value="1"/>
</dbReference>
<evidence type="ECO:0000313" key="1">
    <source>
        <dbReference type="EMBL" id="MDQ0225097.1"/>
    </source>
</evidence>
<name>A0ABT9YZR4_9BACI</name>
<dbReference type="Pfam" id="PF07307">
    <property type="entry name" value="HEPPP_synt_1"/>
    <property type="match status" value="1"/>
</dbReference>
<keyword evidence="1" id="KW-0808">Transferase</keyword>
<proteinExistence type="predicted"/>
<reference evidence="1 2" key="1">
    <citation type="submission" date="2023-07" db="EMBL/GenBank/DDBJ databases">
        <title>Genomic Encyclopedia of Type Strains, Phase IV (KMG-IV): sequencing the most valuable type-strain genomes for metagenomic binning, comparative biology and taxonomic classification.</title>
        <authorList>
            <person name="Goeker M."/>
        </authorList>
    </citation>
    <scope>NUCLEOTIDE SEQUENCE [LARGE SCALE GENOMIC DNA]</scope>
    <source>
        <strain evidence="1 2">DSM 17723</strain>
    </source>
</reference>
<dbReference type="InterPro" id="IPR009920">
    <property type="entry name" value="HEPPP_synth_su1"/>
</dbReference>
<sequence length="262" mass="30738">MQDIYVKLSEIKLMIQKKIRHSLVEKYIPSPTIDEDKLLLLYAIFDEIDLSISKKESYIVTVMLVQIALDTHDKVTNHRDAESTEFIQRQITALAGDYYSGLYYLLLSELKDIKMIRTLAEAIKEINEHKIKLYHDKVLTQQAKMESELIVETTLFQKVTEHYNLDFWSLFSKKFLTYKKLSHEKFHNEDGQSNLGMIINKEPFPISSFKKAYESFYEETASLLDVCLFKTPSIKDILFKRLQNIRFDGTLHYNKTVEEGLS</sequence>
<organism evidence="1 2">
    <name type="scientific">Metabacillus niabensis</name>
    <dbReference type="NCBI Taxonomy" id="324854"/>
    <lineage>
        <taxon>Bacteria</taxon>
        <taxon>Bacillati</taxon>
        <taxon>Bacillota</taxon>
        <taxon>Bacilli</taxon>
        <taxon>Bacillales</taxon>
        <taxon>Bacillaceae</taxon>
        <taxon>Metabacillus</taxon>
    </lineage>
</organism>
<dbReference type="Proteomes" id="UP001232245">
    <property type="component" value="Unassembled WGS sequence"/>
</dbReference>
<comment type="caution">
    <text evidence="1">The sequence shown here is derived from an EMBL/GenBank/DDBJ whole genome shotgun (WGS) entry which is preliminary data.</text>
</comment>
<gene>
    <name evidence="1" type="ORF">J2S02_001426</name>
</gene>
<dbReference type="EMBL" id="JAUSTZ010000002">
    <property type="protein sequence ID" value="MDQ0225097.1"/>
    <property type="molecule type" value="Genomic_DNA"/>
</dbReference>
<protein>
    <submittedName>
        <fullName evidence="1">Heptaprenyl diphosphate synthase</fullName>
        <ecNumber evidence="1">2.5.1.30</ecNumber>
    </submittedName>
</protein>
<dbReference type="EC" id="2.5.1.30" evidence="1"/>
<dbReference type="GO" id="GO:0000010">
    <property type="term" value="F:heptaprenyl diphosphate synthase activity"/>
    <property type="evidence" value="ECO:0007669"/>
    <property type="project" value="UniProtKB-EC"/>
</dbReference>
<keyword evidence="2" id="KW-1185">Reference proteome</keyword>